<dbReference type="Pfam" id="PF04397">
    <property type="entry name" value="LytTR"/>
    <property type="match status" value="1"/>
</dbReference>
<evidence type="ECO:0000313" key="5">
    <source>
        <dbReference type="EMBL" id="HIU58055.1"/>
    </source>
</evidence>
<dbReference type="CDD" id="cd00156">
    <property type="entry name" value="REC"/>
    <property type="match status" value="1"/>
</dbReference>
<dbReference type="Proteomes" id="UP000824109">
    <property type="component" value="Unassembled WGS sequence"/>
</dbReference>
<dbReference type="SUPFAM" id="SSF52172">
    <property type="entry name" value="CheY-like"/>
    <property type="match status" value="1"/>
</dbReference>
<dbReference type="EMBL" id="DVNB01000099">
    <property type="protein sequence ID" value="HIU58055.1"/>
    <property type="molecule type" value="Genomic_DNA"/>
</dbReference>
<dbReference type="SMART" id="SM00448">
    <property type="entry name" value="REC"/>
    <property type="match status" value="1"/>
</dbReference>
<keyword evidence="3" id="KW-0597">Phosphoprotein</keyword>
<reference evidence="5" key="1">
    <citation type="submission" date="2020-10" db="EMBL/GenBank/DDBJ databases">
        <authorList>
            <person name="Gilroy R."/>
        </authorList>
    </citation>
    <scope>NUCLEOTIDE SEQUENCE</scope>
    <source>
        <strain evidence="5">USAMLcec3-3695</strain>
    </source>
</reference>
<comment type="caution">
    <text evidence="5">The sequence shown here is derived from an EMBL/GenBank/DDBJ whole genome shotgun (WGS) entry which is preliminary data.</text>
</comment>
<evidence type="ECO:0000259" key="4">
    <source>
        <dbReference type="PROSITE" id="PS50110"/>
    </source>
</evidence>
<dbReference type="InterPro" id="IPR011006">
    <property type="entry name" value="CheY-like_superfamily"/>
</dbReference>
<dbReference type="GO" id="GO:0000156">
    <property type="term" value="F:phosphorelay response regulator activity"/>
    <property type="evidence" value="ECO:0007669"/>
    <property type="project" value="InterPro"/>
</dbReference>
<protein>
    <recommendedName>
        <fullName evidence="1">Stage 0 sporulation protein A homolog</fullName>
    </recommendedName>
</protein>
<dbReference type="Gene3D" id="3.40.50.2300">
    <property type="match status" value="1"/>
</dbReference>
<reference evidence="5" key="2">
    <citation type="journal article" date="2021" name="PeerJ">
        <title>Extensive microbial diversity within the chicken gut microbiome revealed by metagenomics and culture.</title>
        <authorList>
            <person name="Gilroy R."/>
            <person name="Ravi A."/>
            <person name="Getino M."/>
            <person name="Pursley I."/>
            <person name="Horton D.L."/>
            <person name="Alikhan N.F."/>
            <person name="Baker D."/>
            <person name="Gharbi K."/>
            <person name="Hall N."/>
            <person name="Watson M."/>
            <person name="Adriaenssens E.M."/>
            <person name="Foster-Nyarko E."/>
            <person name="Jarju S."/>
            <person name="Secka A."/>
            <person name="Antonio M."/>
            <person name="Oren A."/>
            <person name="Chaudhuri R.R."/>
            <person name="La Ragione R."/>
            <person name="Hildebrand F."/>
            <person name="Pallen M.J."/>
        </authorList>
    </citation>
    <scope>NUCLEOTIDE SEQUENCE</scope>
    <source>
        <strain evidence="5">USAMLcec3-3695</strain>
    </source>
</reference>
<comment type="function">
    <text evidence="2">May play the central regulatory role in sporulation. It may be an element of the effector pathway responsible for the activation of sporulation genes in response to nutritional stress. Spo0A may act in concert with spo0H (a sigma factor) to control the expression of some genes that are critical to the sporulation process.</text>
</comment>
<dbReference type="SMART" id="SM00850">
    <property type="entry name" value="LytTR"/>
    <property type="match status" value="1"/>
</dbReference>
<name>A0A9D1SFF5_9FIRM</name>
<dbReference type="Gene3D" id="2.40.50.1020">
    <property type="entry name" value="LytTr DNA-binding domain"/>
    <property type="match status" value="1"/>
</dbReference>
<dbReference type="GO" id="GO:0003677">
    <property type="term" value="F:DNA binding"/>
    <property type="evidence" value="ECO:0007669"/>
    <property type="project" value="InterPro"/>
</dbReference>
<dbReference type="AlphaFoldDB" id="A0A9D1SFF5"/>
<evidence type="ECO:0000256" key="3">
    <source>
        <dbReference type="PROSITE-ProRule" id="PRU00169"/>
    </source>
</evidence>
<dbReference type="PANTHER" id="PTHR37299">
    <property type="entry name" value="TRANSCRIPTIONAL REGULATOR-RELATED"/>
    <property type="match status" value="1"/>
</dbReference>
<dbReference type="InterPro" id="IPR001789">
    <property type="entry name" value="Sig_transdc_resp-reg_receiver"/>
</dbReference>
<gene>
    <name evidence="5" type="ORF">IAA61_09650</name>
</gene>
<feature type="modified residue" description="4-aspartylphosphate" evidence="3">
    <location>
        <position position="61"/>
    </location>
</feature>
<proteinExistence type="predicted"/>
<dbReference type="Pfam" id="PF00072">
    <property type="entry name" value="Response_reg"/>
    <property type="match status" value="1"/>
</dbReference>
<accession>A0A9D1SFF5</accession>
<dbReference type="PROSITE" id="PS50110">
    <property type="entry name" value="RESPONSE_REGULATORY"/>
    <property type="match status" value="1"/>
</dbReference>
<evidence type="ECO:0000256" key="2">
    <source>
        <dbReference type="ARBA" id="ARBA00024867"/>
    </source>
</evidence>
<evidence type="ECO:0000256" key="1">
    <source>
        <dbReference type="ARBA" id="ARBA00018672"/>
    </source>
</evidence>
<organism evidence="5 6">
    <name type="scientific">Candidatus Ornithomonoglobus merdipullorum</name>
    <dbReference type="NCBI Taxonomy" id="2840895"/>
    <lineage>
        <taxon>Bacteria</taxon>
        <taxon>Bacillati</taxon>
        <taxon>Bacillota</taxon>
        <taxon>Clostridia</taxon>
        <taxon>Candidatus Ornithomonoglobus</taxon>
    </lineage>
</organism>
<dbReference type="PANTHER" id="PTHR37299:SF1">
    <property type="entry name" value="STAGE 0 SPORULATION PROTEIN A HOMOLOG"/>
    <property type="match status" value="1"/>
</dbReference>
<dbReference type="InterPro" id="IPR046947">
    <property type="entry name" value="LytR-like"/>
</dbReference>
<dbReference type="InterPro" id="IPR007492">
    <property type="entry name" value="LytTR_DNA-bd_dom"/>
</dbReference>
<feature type="domain" description="Response regulatory" evidence="4">
    <location>
        <begin position="6"/>
        <end position="124"/>
    </location>
</feature>
<evidence type="ECO:0000313" key="6">
    <source>
        <dbReference type="Proteomes" id="UP000824109"/>
    </source>
</evidence>
<sequence length="244" mass="28462">MDTLFNIVICDDDADFADEIRNRVNNTAERIGAQCEIIELYDGNELTEHCRQNITDIVLADIDMPGMNGFDAVHSLREQQPELAVIFITAHEELAFQAYSYQPFWFVSKRDLSSLEDVLLKLFRKIGYRKSSHELVYIQAERLTAINTEQVIYLKSSGHYLTPYTMTGSEASFRCGIQQAYAELKDYGYICAHRCYIVNCRYIERFNKSCILLKNNEELPISRSKEITDEAFALYKRFLRRSRW</sequence>